<dbReference type="EMBL" id="LGRX02001773">
    <property type="protein sequence ID" value="KAK3285561.1"/>
    <property type="molecule type" value="Genomic_DNA"/>
</dbReference>
<protein>
    <recommendedName>
        <fullName evidence="1">DUF676 domain-containing protein</fullName>
    </recommendedName>
</protein>
<sequence length="424" mass="46142">MGVSSCFSLRADRHPMSSWSCGTRSKVHPTRRQANLAQLSARSNKVAREATFSQHSLGNNVCQQRSITLGERRRNKFSAEAVGISTASEHSSSPKPTHLILLVNGIFGTANDWDFARAAISDEARADPSNTESAFVHASRANEFFATFGGIDEAGKRLASEVKTLRREQPELTCISIVGHSLGGLISRAAIAHMLDAKAGTLCGLRPRHFVTLSTPHLGVFTGLPITTWLGLKDSLYSAIAPPIGSTVFNRTGEELLIDDQKTTSQPLLVEMTSDQPDVPYLSALAAFKQRTAYACVEYDHLVDWRSATMSQKSDAVPPFSGPRIGRFILNEVPPPIAPSGAMPTRSEYAPPLGAQSTNDEIADSMAQALQSVGWHRVDVCFDSASVPYFSHYYMQVTRAWLHQDGAEVVKHVAELLLSPPQND</sequence>
<dbReference type="SUPFAM" id="SSF53474">
    <property type="entry name" value="alpha/beta-Hydrolases"/>
    <property type="match status" value="1"/>
</dbReference>
<evidence type="ECO:0000313" key="3">
    <source>
        <dbReference type="Proteomes" id="UP001190700"/>
    </source>
</evidence>
<name>A0AAE0GY49_9CHLO</name>
<accession>A0AAE0GY49</accession>
<organism evidence="2 3">
    <name type="scientific">Cymbomonas tetramitiformis</name>
    <dbReference type="NCBI Taxonomy" id="36881"/>
    <lineage>
        <taxon>Eukaryota</taxon>
        <taxon>Viridiplantae</taxon>
        <taxon>Chlorophyta</taxon>
        <taxon>Pyramimonadophyceae</taxon>
        <taxon>Pyramimonadales</taxon>
        <taxon>Pyramimonadaceae</taxon>
        <taxon>Cymbomonas</taxon>
    </lineage>
</organism>
<dbReference type="InterPro" id="IPR029058">
    <property type="entry name" value="AB_hydrolase_fold"/>
</dbReference>
<dbReference type="InterPro" id="IPR007751">
    <property type="entry name" value="DUF676_lipase-like"/>
</dbReference>
<dbReference type="PANTHER" id="PTHR12482">
    <property type="entry name" value="LIPASE ROG1-RELATED-RELATED"/>
    <property type="match status" value="1"/>
</dbReference>
<dbReference type="PANTHER" id="PTHR12482:SF11">
    <property type="entry name" value="LIPASE YOR059C ISOFORM X1"/>
    <property type="match status" value="1"/>
</dbReference>
<reference evidence="2 3" key="1">
    <citation type="journal article" date="2015" name="Genome Biol. Evol.">
        <title>Comparative Genomics of a Bacterivorous Green Alga Reveals Evolutionary Causalities and Consequences of Phago-Mixotrophic Mode of Nutrition.</title>
        <authorList>
            <person name="Burns J.A."/>
            <person name="Paasch A."/>
            <person name="Narechania A."/>
            <person name="Kim E."/>
        </authorList>
    </citation>
    <scope>NUCLEOTIDE SEQUENCE [LARGE SCALE GENOMIC DNA]</scope>
    <source>
        <strain evidence="2 3">PLY_AMNH</strain>
    </source>
</reference>
<dbReference type="Gene3D" id="3.40.50.1820">
    <property type="entry name" value="alpha/beta hydrolase"/>
    <property type="match status" value="1"/>
</dbReference>
<evidence type="ECO:0000313" key="2">
    <source>
        <dbReference type="EMBL" id="KAK3285561.1"/>
    </source>
</evidence>
<dbReference type="AlphaFoldDB" id="A0AAE0GY49"/>
<gene>
    <name evidence="2" type="ORF">CYMTET_6834</name>
</gene>
<dbReference type="InterPro" id="IPR044294">
    <property type="entry name" value="Lipase-like"/>
</dbReference>
<evidence type="ECO:0000259" key="1">
    <source>
        <dbReference type="Pfam" id="PF05057"/>
    </source>
</evidence>
<comment type="caution">
    <text evidence="2">The sequence shown here is derived from an EMBL/GenBank/DDBJ whole genome shotgun (WGS) entry which is preliminary data.</text>
</comment>
<proteinExistence type="predicted"/>
<dbReference type="Pfam" id="PF05057">
    <property type="entry name" value="DUF676"/>
    <property type="match status" value="1"/>
</dbReference>
<dbReference type="Proteomes" id="UP001190700">
    <property type="component" value="Unassembled WGS sequence"/>
</dbReference>
<keyword evidence="3" id="KW-1185">Reference proteome</keyword>
<feature type="domain" description="DUF676" evidence="1">
    <location>
        <begin position="94"/>
        <end position="311"/>
    </location>
</feature>